<dbReference type="NCBIfam" id="NF035939">
    <property type="entry name" value="TIM_EboE"/>
    <property type="match status" value="1"/>
</dbReference>
<name>A0A0F9NQZ9_9ZZZZ</name>
<dbReference type="InterPro" id="IPR036237">
    <property type="entry name" value="Xyl_isomerase-like_sf"/>
</dbReference>
<dbReference type="SUPFAM" id="SSF51658">
    <property type="entry name" value="Xylose isomerase-like"/>
    <property type="match status" value="1"/>
</dbReference>
<dbReference type="Gene3D" id="3.20.20.150">
    <property type="entry name" value="Divalent-metal-dependent TIM barrel enzymes"/>
    <property type="match status" value="1"/>
</dbReference>
<organism evidence="1">
    <name type="scientific">marine sediment metagenome</name>
    <dbReference type="NCBI Taxonomy" id="412755"/>
    <lineage>
        <taxon>unclassified sequences</taxon>
        <taxon>metagenomes</taxon>
        <taxon>ecological metagenomes</taxon>
    </lineage>
</organism>
<evidence type="ECO:0000313" key="1">
    <source>
        <dbReference type="EMBL" id="KKN14502.1"/>
    </source>
</evidence>
<proteinExistence type="predicted"/>
<evidence type="ECO:0008006" key="2">
    <source>
        <dbReference type="Google" id="ProtNLM"/>
    </source>
</evidence>
<comment type="caution">
    <text evidence="1">The sequence shown here is derived from an EMBL/GenBank/DDBJ whole genome shotgun (WGS) entry which is preliminary data.</text>
</comment>
<dbReference type="AlphaFoldDB" id="A0A0F9NQZ9"/>
<sequence length="395" mass="43842">MKLSQNLGQLTYCLNIHPTQTWDDVRSALKGPVAAVKQAISPDTPFAVGLRFSGQALAELEDTAKRRELKALLEEHDYLGITVNGFPFGQFHGTTVKEDVYQPDWRSVQRVEYTNALADLMAELAPPNEIVSLSTVPGTFKPLGLGAEAHMAENFLLCVAHLVALRARTGVQIALAVEPEPFCFLGTIAESVSYFTQYLFSTNAAQRLAELTGLSEAEAATALPCHLGLCYDVCHAAVEYEDPAASLKALREAGIPIHKLQLSAALRIPQVGPDTRKALRSYQEPTYLHQVNRRHADGVTMHRDLPEALALAEQTDGEEWRVHFHVPVFLEKLGAFSSTRAFLEQILALHRSEPISPHLEIETYTWDVMPKEIRSATVDQDIVREMQWVLEQLGQ</sequence>
<reference evidence="1" key="1">
    <citation type="journal article" date="2015" name="Nature">
        <title>Complex archaea that bridge the gap between prokaryotes and eukaryotes.</title>
        <authorList>
            <person name="Spang A."/>
            <person name="Saw J.H."/>
            <person name="Jorgensen S.L."/>
            <person name="Zaremba-Niedzwiedzka K."/>
            <person name="Martijn J."/>
            <person name="Lind A.E."/>
            <person name="van Eijk R."/>
            <person name="Schleper C."/>
            <person name="Guy L."/>
            <person name="Ettema T.J."/>
        </authorList>
    </citation>
    <scope>NUCLEOTIDE SEQUENCE</scope>
</reference>
<gene>
    <name evidence="1" type="ORF">LCGC14_0995450</name>
</gene>
<protein>
    <recommendedName>
        <fullName evidence="2">Xylose isomerase-like TIM barrel domain-containing protein</fullName>
    </recommendedName>
</protein>
<accession>A0A0F9NQZ9</accession>
<dbReference type="EMBL" id="LAZR01003809">
    <property type="protein sequence ID" value="KKN14502.1"/>
    <property type="molecule type" value="Genomic_DNA"/>
</dbReference>